<dbReference type="EMBL" id="MZ130488">
    <property type="protein sequence ID" value="QWM90314.1"/>
    <property type="molecule type" value="Genomic_DNA"/>
</dbReference>
<organism evidence="1 2">
    <name type="scientific">uncultured phage cr17_1</name>
    <dbReference type="NCBI Taxonomy" id="2986404"/>
    <lineage>
        <taxon>Viruses</taxon>
        <taxon>Duplodnaviria</taxon>
        <taxon>Heunggongvirae</taxon>
        <taxon>Uroviricota</taxon>
        <taxon>Caudoviricetes</taxon>
        <taxon>Crassvirales</taxon>
        <taxon>Intestiviridae</taxon>
        <taxon>Crudevirinae</taxon>
        <taxon>Endlipuvirus</taxon>
        <taxon>Endlipuvirus intestinihominis</taxon>
    </lineage>
</organism>
<gene>
    <name evidence="1" type="primary">gp_25574</name>
</gene>
<keyword evidence="2" id="KW-1185">Reference proteome</keyword>
<reference evidence="1 2" key="1">
    <citation type="submission" date="2021-04" db="EMBL/GenBank/DDBJ databases">
        <authorList>
            <person name="Shkoporov A.N."/>
            <person name="Stockdale S.R."/>
            <person name="Guerin E."/>
            <person name="Ross R.P."/>
            <person name="Hill C."/>
        </authorList>
    </citation>
    <scope>NUCLEOTIDE SEQUENCE [LARGE SCALE GENOMIC DNA]</scope>
    <source>
        <strain evidence="2">cr17_1</strain>
    </source>
</reference>
<accession>A0AAE7RY64</accession>
<name>A0AAE7RY64_9CAUD</name>
<sequence>MNWKCLLYGGCEYEVYKEDPYVDTRGNIIGTVFVLKCKKCGDLKAKIVINTNLYGR</sequence>
<evidence type="ECO:0000313" key="1">
    <source>
        <dbReference type="EMBL" id="QWM90314.1"/>
    </source>
</evidence>
<dbReference type="RefSeq" id="YP_010359886.1">
    <property type="nucleotide sequence ID" value="NC_062778.1"/>
</dbReference>
<dbReference type="KEGG" id="vg:75691636"/>
<dbReference type="Proteomes" id="UP000827442">
    <property type="component" value="Segment"/>
</dbReference>
<evidence type="ECO:0000313" key="2">
    <source>
        <dbReference type="Proteomes" id="UP000827442"/>
    </source>
</evidence>
<proteinExistence type="predicted"/>
<protein>
    <submittedName>
        <fullName evidence="1">Uncharacterized protein</fullName>
    </submittedName>
</protein>
<dbReference type="GeneID" id="75691636"/>